<evidence type="ECO:0000256" key="10">
    <source>
        <dbReference type="RuleBase" id="RU363075"/>
    </source>
</evidence>
<dbReference type="AlphaFoldDB" id="H8WY42"/>
<dbReference type="InterPro" id="IPR005599">
    <property type="entry name" value="GPI_mannosylTrfase"/>
</dbReference>
<dbReference type="EMBL" id="HE681719">
    <property type="protein sequence ID" value="CCG20989.1"/>
    <property type="molecule type" value="Genomic_DNA"/>
</dbReference>
<proteinExistence type="inferred from homology"/>
<dbReference type="eggNOG" id="KOG2515">
    <property type="taxonomic scope" value="Eukaryota"/>
</dbReference>
<evidence type="ECO:0000256" key="8">
    <source>
        <dbReference type="ARBA" id="ARBA00022989"/>
    </source>
</evidence>
<dbReference type="KEGG" id="cot:CORT_0A06020"/>
<organism evidence="11 12">
    <name type="scientific">Candida orthopsilosis (strain 90-125)</name>
    <name type="common">Yeast</name>
    <dbReference type="NCBI Taxonomy" id="1136231"/>
    <lineage>
        <taxon>Eukaryota</taxon>
        <taxon>Fungi</taxon>
        <taxon>Dikarya</taxon>
        <taxon>Ascomycota</taxon>
        <taxon>Saccharomycotina</taxon>
        <taxon>Pichiomycetes</taxon>
        <taxon>Debaryomycetaceae</taxon>
        <taxon>Candida/Lodderomyces clade</taxon>
        <taxon>Candida</taxon>
    </lineage>
</organism>
<evidence type="ECO:0000256" key="5">
    <source>
        <dbReference type="ARBA" id="ARBA00022679"/>
    </source>
</evidence>
<keyword evidence="7 10" id="KW-0256">Endoplasmic reticulum</keyword>
<evidence type="ECO:0000256" key="2">
    <source>
        <dbReference type="ARBA" id="ARBA00004922"/>
    </source>
</evidence>
<feature type="transmembrane region" description="Helical" evidence="10">
    <location>
        <begin position="202"/>
        <end position="228"/>
    </location>
</feature>
<reference evidence="11 12" key="1">
    <citation type="journal article" date="2012" name="PLoS ONE">
        <title>Sequence and analysis of the genome of the pathogenic yeast Candida orthopsilosis.</title>
        <authorList>
            <person name="Riccombeni A."/>
            <person name="Vidanes G."/>
            <person name="Proux-Wera E."/>
            <person name="Wolfe K.H."/>
            <person name="Butler G."/>
        </authorList>
    </citation>
    <scope>NUCLEOTIDE SEQUENCE [LARGE SCALE GENOMIC DNA]</scope>
    <source>
        <strain evidence="11 12">Co 90-125</strain>
    </source>
</reference>
<dbReference type="OrthoDB" id="497541at2759"/>
<dbReference type="GO" id="GO:0005789">
    <property type="term" value="C:endoplasmic reticulum membrane"/>
    <property type="evidence" value="ECO:0007669"/>
    <property type="project" value="UniProtKB-SubCell"/>
</dbReference>
<feature type="transmembrane region" description="Helical" evidence="10">
    <location>
        <begin position="294"/>
        <end position="317"/>
    </location>
</feature>
<evidence type="ECO:0000256" key="9">
    <source>
        <dbReference type="ARBA" id="ARBA00023136"/>
    </source>
</evidence>
<evidence type="ECO:0000256" key="6">
    <source>
        <dbReference type="ARBA" id="ARBA00022692"/>
    </source>
</evidence>
<keyword evidence="4 10" id="KW-0328">Glycosyltransferase</keyword>
<gene>
    <name evidence="11" type="ORF">CORT_0A06020</name>
</gene>
<feature type="transmembrane region" description="Helical" evidence="10">
    <location>
        <begin position="145"/>
        <end position="164"/>
    </location>
</feature>
<feature type="transmembrane region" description="Helical" evidence="10">
    <location>
        <begin position="384"/>
        <end position="406"/>
    </location>
</feature>
<dbReference type="HOGENOM" id="CLU_018152_0_0_1"/>
<evidence type="ECO:0000313" key="12">
    <source>
        <dbReference type="Proteomes" id="UP000005018"/>
    </source>
</evidence>
<evidence type="ECO:0000313" key="11">
    <source>
        <dbReference type="EMBL" id="CCG20989.1"/>
    </source>
</evidence>
<keyword evidence="6 10" id="KW-0812">Transmembrane</keyword>
<dbReference type="GO" id="GO:0006487">
    <property type="term" value="P:protein N-linked glycosylation"/>
    <property type="evidence" value="ECO:0007669"/>
    <property type="project" value="TreeGrafter"/>
</dbReference>
<feature type="transmembrane region" description="Helical" evidence="10">
    <location>
        <begin position="111"/>
        <end position="133"/>
    </location>
</feature>
<protein>
    <recommendedName>
        <fullName evidence="10">Mannosyltransferase</fullName>
        <ecNumber evidence="10">2.4.1.-</ecNumber>
    </recommendedName>
</protein>
<dbReference type="PANTHER" id="PTHR22760">
    <property type="entry name" value="GLYCOSYLTRANSFERASE"/>
    <property type="match status" value="1"/>
</dbReference>
<evidence type="ECO:0000256" key="3">
    <source>
        <dbReference type="ARBA" id="ARBA00007063"/>
    </source>
</evidence>
<dbReference type="Pfam" id="PF03901">
    <property type="entry name" value="Glyco_transf_22"/>
    <property type="match status" value="1"/>
</dbReference>
<comment type="subcellular location">
    <subcellularLocation>
        <location evidence="1 10">Endoplasmic reticulum membrane</location>
        <topology evidence="1 10">Multi-pass membrane protein</topology>
    </subcellularLocation>
</comment>
<feature type="transmembrane region" description="Helical" evidence="10">
    <location>
        <begin position="358"/>
        <end position="377"/>
    </location>
</feature>
<dbReference type="RefSeq" id="XP_003866429.1">
    <property type="nucleotide sequence ID" value="XM_003866381.1"/>
</dbReference>
<keyword evidence="8 10" id="KW-1133">Transmembrane helix</keyword>
<dbReference type="PANTHER" id="PTHR22760:SF2">
    <property type="entry name" value="ALPHA-1,2-MANNOSYLTRANSFERASE ALG9"/>
    <property type="match status" value="1"/>
</dbReference>
<name>H8WY42_CANO9</name>
<dbReference type="GO" id="GO:0000026">
    <property type="term" value="F:alpha-1,2-mannosyltransferase activity"/>
    <property type="evidence" value="ECO:0007669"/>
    <property type="project" value="TreeGrafter"/>
</dbReference>
<evidence type="ECO:0000256" key="1">
    <source>
        <dbReference type="ARBA" id="ARBA00004477"/>
    </source>
</evidence>
<evidence type="ECO:0000256" key="7">
    <source>
        <dbReference type="ARBA" id="ARBA00022824"/>
    </source>
</evidence>
<feature type="transmembrane region" description="Helical" evidence="10">
    <location>
        <begin position="240"/>
        <end position="258"/>
    </location>
</feature>
<dbReference type="Proteomes" id="UP000005018">
    <property type="component" value="Chromosome 1"/>
</dbReference>
<comment type="similarity">
    <text evidence="3 10">Belongs to the glycosyltransferase 22 family.</text>
</comment>
<comment type="pathway">
    <text evidence="2">Protein modification; protein glycosylation.</text>
</comment>
<feature type="transmembrane region" description="Helical" evidence="10">
    <location>
        <begin position="329"/>
        <end position="346"/>
    </location>
</feature>
<sequence>MNFQTRKSKKLKNRIKATKTSPLPKMSLSKTQYGLIFLNTAFRLYSSLYMIIGDCDETFNYWEPLNLLLRQFGKQTWEYSPVYAIRSYAYLIPYHIIGKILHLFNVTPLNVFYGLRVIALGGFTSFVELNLFANLDNYSTNLANWWLFLTSVNVGMSHGGSALLPSSLALQTTLLANTYIFKSTVISTEKVNDKGGNLLKAITWYFVGGLLGWPFALALGLPVGVYTLWQICQQRLSSVVLIKIGLILSSIVGAITFIDSYYLQKLVFVPINIVLYNVFGGEGEGPEIFGIEPLSYYILNLLLNFQFVLPLAALGVLINPFITTNAKKFSAIVSAQLVIWCGIFFSQPHKEERFMYPIYPLIVLSAAISVSKLTSLVKSKMPRFAYYAAQFGFIAAVFVISVLRIVNLVENYAAPLEIYQAVSQLPTSSTQQVNVCTGKEWYHFPNSFHLPTNYRLKFVESGFDGLLPGDFHEPTNSITESTTFIPSHMNNQNKFESDKVISIEQCDYFVDNTQLESIPQLIRPDLSVVDSTKWYVLQCNKIINPNGKHNLIGRLVYIPQWARRLVPYKVEYMDLCLLKRVREDEKV</sequence>
<dbReference type="GeneID" id="14537734"/>
<evidence type="ECO:0000256" key="4">
    <source>
        <dbReference type="ARBA" id="ARBA00022676"/>
    </source>
</evidence>
<keyword evidence="12" id="KW-1185">Reference proteome</keyword>
<dbReference type="UniPathway" id="UPA00378"/>
<keyword evidence="5" id="KW-0808">Transferase</keyword>
<accession>H8WY42</accession>
<dbReference type="EC" id="2.4.1.-" evidence="10"/>
<feature type="transmembrane region" description="Helical" evidence="10">
    <location>
        <begin position="33"/>
        <end position="52"/>
    </location>
</feature>
<keyword evidence="9 10" id="KW-0472">Membrane</keyword>